<dbReference type="SMART" id="SM00342">
    <property type="entry name" value="HTH_ARAC"/>
    <property type="match status" value="1"/>
</dbReference>
<keyword evidence="3" id="KW-0804">Transcription</keyword>
<accession>A0A3E1NZX0</accession>
<dbReference type="Gene3D" id="1.10.10.60">
    <property type="entry name" value="Homeodomain-like"/>
    <property type="match status" value="1"/>
</dbReference>
<proteinExistence type="predicted"/>
<dbReference type="SUPFAM" id="SSF46689">
    <property type="entry name" value="Homeodomain-like"/>
    <property type="match status" value="1"/>
</dbReference>
<dbReference type="PANTHER" id="PTHR43280:SF32">
    <property type="entry name" value="TRANSCRIPTIONAL REGULATORY PROTEIN"/>
    <property type="match status" value="1"/>
</dbReference>
<dbReference type="GO" id="GO:0043565">
    <property type="term" value="F:sequence-specific DNA binding"/>
    <property type="evidence" value="ECO:0007669"/>
    <property type="project" value="InterPro"/>
</dbReference>
<comment type="caution">
    <text evidence="5">The sequence shown here is derived from an EMBL/GenBank/DDBJ whole genome shotgun (WGS) entry which is preliminary data.</text>
</comment>
<dbReference type="GO" id="GO:0003700">
    <property type="term" value="F:DNA-binding transcription factor activity"/>
    <property type="evidence" value="ECO:0007669"/>
    <property type="project" value="InterPro"/>
</dbReference>
<dbReference type="InterPro" id="IPR018060">
    <property type="entry name" value="HTH_AraC"/>
</dbReference>
<dbReference type="OrthoDB" id="629929at2"/>
<evidence type="ECO:0000313" key="5">
    <source>
        <dbReference type="EMBL" id="RFM33440.1"/>
    </source>
</evidence>
<evidence type="ECO:0000256" key="1">
    <source>
        <dbReference type="ARBA" id="ARBA00023015"/>
    </source>
</evidence>
<evidence type="ECO:0000313" key="6">
    <source>
        <dbReference type="Proteomes" id="UP000261174"/>
    </source>
</evidence>
<keyword evidence="1" id="KW-0805">Transcription regulation</keyword>
<dbReference type="PROSITE" id="PS01124">
    <property type="entry name" value="HTH_ARAC_FAMILY_2"/>
    <property type="match status" value="1"/>
</dbReference>
<keyword evidence="2" id="KW-0238">DNA-binding</keyword>
<dbReference type="EMBL" id="QTJV01000006">
    <property type="protein sequence ID" value="RFM33440.1"/>
    <property type="molecule type" value="Genomic_DNA"/>
</dbReference>
<evidence type="ECO:0000256" key="3">
    <source>
        <dbReference type="ARBA" id="ARBA00023163"/>
    </source>
</evidence>
<dbReference type="InterPro" id="IPR020449">
    <property type="entry name" value="Tscrpt_reg_AraC-type_HTH"/>
</dbReference>
<gene>
    <name evidence="5" type="ORF">DXN04_15880</name>
</gene>
<dbReference type="PRINTS" id="PR00032">
    <property type="entry name" value="HTHARAC"/>
</dbReference>
<dbReference type="Proteomes" id="UP000261174">
    <property type="component" value="Unassembled WGS sequence"/>
</dbReference>
<name>A0A3E1NZX0_9BACT</name>
<dbReference type="AlphaFoldDB" id="A0A3E1NZX0"/>
<dbReference type="RefSeq" id="WP_116854364.1">
    <property type="nucleotide sequence ID" value="NZ_QTJV01000006.1"/>
</dbReference>
<dbReference type="Pfam" id="PF12833">
    <property type="entry name" value="HTH_18"/>
    <property type="match status" value="1"/>
</dbReference>
<dbReference type="InterPro" id="IPR009057">
    <property type="entry name" value="Homeodomain-like_sf"/>
</dbReference>
<evidence type="ECO:0000259" key="4">
    <source>
        <dbReference type="PROSITE" id="PS01124"/>
    </source>
</evidence>
<reference evidence="5 6" key="1">
    <citation type="submission" date="2018-08" db="EMBL/GenBank/DDBJ databases">
        <title>Chitinophaga sp. K20C18050901, a novel bacterium isolated from forest soil.</title>
        <authorList>
            <person name="Wang C."/>
        </authorList>
    </citation>
    <scope>NUCLEOTIDE SEQUENCE [LARGE SCALE GENOMIC DNA]</scope>
    <source>
        <strain evidence="5 6">K20C18050901</strain>
    </source>
</reference>
<protein>
    <submittedName>
        <fullName evidence="5">AraC family transcriptional regulator</fullName>
    </submittedName>
</protein>
<keyword evidence="6" id="KW-1185">Reference proteome</keyword>
<dbReference type="PANTHER" id="PTHR43280">
    <property type="entry name" value="ARAC-FAMILY TRANSCRIPTIONAL REGULATOR"/>
    <property type="match status" value="1"/>
</dbReference>
<organism evidence="5 6">
    <name type="scientific">Chitinophaga silvisoli</name>
    <dbReference type="NCBI Taxonomy" id="2291814"/>
    <lineage>
        <taxon>Bacteria</taxon>
        <taxon>Pseudomonadati</taxon>
        <taxon>Bacteroidota</taxon>
        <taxon>Chitinophagia</taxon>
        <taxon>Chitinophagales</taxon>
        <taxon>Chitinophagaceae</taxon>
        <taxon>Chitinophaga</taxon>
    </lineage>
</organism>
<sequence length="284" mass="32935">MQSLDSITTHFSSVDPADQIAVFDRSTFVVRPKPYNRRNYCKIGLILGNVRLYYADREIEIDRPSLIFSNPLVPYAFEPLSSKQEGYFCLFSPEYLKNWSARESPLFRIGADPVFFVDQVQQEYISGIYRNMMRELDSDYPHKFDLARHHLMLLLHEAMKIKPATTCFPYKKAAAARTASLFLTLLDRQFPIEHPQRILQLRTASDYATHLSVHVNTLNRAVKEVTGKTTTDHITGRIIDEAKVLLINTNWNIADIAYCLGFEYLTYFNNFFKKYTGVTPGYFR</sequence>
<feature type="domain" description="HTH araC/xylS-type" evidence="4">
    <location>
        <begin position="203"/>
        <end position="284"/>
    </location>
</feature>
<evidence type="ECO:0000256" key="2">
    <source>
        <dbReference type="ARBA" id="ARBA00023125"/>
    </source>
</evidence>